<accession>A0A1H6UH10</accession>
<proteinExistence type="predicted"/>
<sequence length="184" mass="21853">MTREFINSLHILKEWIIKNEAILNRTKWINGQEITETEYLRFNTQPISEEELTTIKSLTHNLLPPTYYLFLEEIGCGQFFISEYLPSFEIYNLVELQENIQVIQHEILEADEVITDQFIMIGTHCSMGDWMGFCTTKNEENNYDVFCHEYPLEEYVETSDELKSWRTFEEWIIKAVETKGSKTL</sequence>
<reference evidence="2 3" key="1">
    <citation type="submission" date="2016-10" db="EMBL/GenBank/DDBJ databases">
        <authorList>
            <person name="de Groot N.N."/>
        </authorList>
    </citation>
    <scope>NUCLEOTIDE SEQUENCE [LARGE SCALE GENOMIC DNA]</scope>
    <source>
        <strain evidence="2 3">DSM 23048</strain>
    </source>
</reference>
<dbReference type="InterPro" id="IPR037883">
    <property type="entry name" value="Knr4/Smi1-like_sf"/>
</dbReference>
<feature type="domain" description="Knr4/Smi1-like" evidence="1">
    <location>
        <begin position="46"/>
        <end position="173"/>
    </location>
</feature>
<evidence type="ECO:0000313" key="3">
    <source>
        <dbReference type="Proteomes" id="UP000183077"/>
    </source>
</evidence>
<dbReference type="Pfam" id="PF09346">
    <property type="entry name" value="SMI1_KNR4"/>
    <property type="match status" value="1"/>
</dbReference>
<dbReference type="EMBL" id="FNYS01000006">
    <property type="protein sequence ID" value="SEI89984.1"/>
    <property type="molecule type" value="Genomic_DNA"/>
</dbReference>
<evidence type="ECO:0000313" key="2">
    <source>
        <dbReference type="EMBL" id="SEI89984.1"/>
    </source>
</evidence>
<name>A0A1H6UH10_9FLAO</name>
<protein>
    <recommendedName>
        <fullName evidence="1">Knr4/Smi1-like domain-containing protein</fullName>
    </recommendedName>
</protein>
<dbReference type="SUPFAM" id="SSF160631">
    <property type="entry name" value="SMI1/KNR4-like"/>
    <property type="match status" value="1"/>
</dbReference>
<dbReference type="GeneID" id="82256967"/>
<dbReference type="Proteomes" id="UP000183077">
    <property type="component" value="Unassembled WGS sequence"/>
</dbReference>
<dbReference type="Gene3D" id="3.40.1580.10">
    <property type="entry name" value="SMI1/KNR4-like"/>
    <property type="match status" value="1"/>
</dbReference>
<dbReference type="InterPro" id="IPR018958">
    <property type="entry name" value="Knr4/Smi1-like_dom"/>
</dbReference>
<dbReference type="RefSeq" id="WP_083394399.1">
    <property type="nucleotide sequence ID" value="NZ_FNYS01000006.1"/>
</dbReference>
<gene>
    <name evidence="2" type="ORF">SAMN04488018_106173</name>
</gene>
<evidence type="ECO:0000259" key="1">
    <source>
        <dbReference type="Pfam" id="PF09346"/>
    </source>
</evidence>
<dbReference type="AlphaFoldDB" id="A0A1H6UH10"/>
<organism evidence="2 3">
    <name type="scientific">Myroides marinus</name>
    <dbReference type="NCBI Taxonomy" id="703342"/>
    <lineage>
        <taxon>Bacteria</taxon>
        <taxon>Pseudomonadati</taxon>
        <taxon>Bacteroidota</taxon>
        <taxon>Flavobacteriia</taxon>
        <taxon>Flavobacteriales</taxon>
        <taxon>Flavobacteriaceae</taxon>
        <taxon>Myroides</taxon>
    </lineage>
</organism>